<dbReference type="AlphaFoldDB" id="A0A2P2P193"/>
<reference evidence="2" key="1">
    <citation type="submission" date="2018-02" db="EMBL/GenBank/DDBJ databases">
        <title>Rhizophora mucronata_Transcriptome.</title>
        <authorList>
            <person name="Meera S.P."/>
            <person name="Sreeshan A."/>
            <person name="Augustine A."/>
        </authorList>
    </citation>
    <scope>NUCLEOTIDE SEQUENCE</scope>
    <source>
        <tissue evidence="2">Leaf</tissue>
    </source>
</reference>
<proteinExistence type="predicted"/>
<organism evidence="2">
    <name type="scientific">Rhizophora mucronata</name>
    <name type="common">Asiatic mangrove</name>
    <dbReference type="NCBI Taxonomy" id="61149"/>
    <lineage>
        <taxon>Eukaryota</taxon>
        <taxon>Viridiplantae</taxon>
        <taxon>Streptophyta</taxon>
        <taxon>Embryophyta</taxon>
        <taxon>Tracheophyta</taxon>
        <taxon>Spermatophyta</taxon>
        <taxon>Magnoliopsida</taxon>
        <taxon>eudicotyledons</taxon>
        <taxon>Gunneridae</taxon>
        <taxon>Pentapetalae</taxon>
        <taxon>rosids</taxon>
        <taxon>fabids</taxon>
        <taxon>Malpighiales</taxon>
        <taxon>Rhizophoraceae</taxon>
        <taxon>Rhizophora</taxon>
    </lineage>
</organism>
<feature type="transmembrane region" description="Helical" evidence="1">
    <location>
        <begin position="29"/>
        <end position="50"/>
    </location>
</feature>
<evidence type="ECO:0000313" key="2">
    <source>
        <dbReference type="EMBL" id="MBX48514.1"/>
    </source>
</evidence>
<evidence type="ECO:0000256" key="1">
    <source>
        <dbReference type="SAM" id="Phobius"/>
    </source>
</evidence>
<keyword evidence="1" id="KW-1133">Transmembrane helix</keyword>
<accession>A0A2P2P193</accession>
<keyword evidence="1" id="KW-0472">Membrane</keyword>
<name>A0A2P2P193_RHIMU</name>
<dbReference type="EMBL" id="GGEC01068030">
    <property type="protein sequence ID" value="MBX48514.1"/>
    <property type="molecule type" value="Transcribed_RNA"/>
</dbReference>
<keyword evidence="1" id="KW-0812">Transmembrane</keyword>
<sequence>MQHNVLITQDFSVPCKFPTAQVAGVPTAWVMWIAATSLSLSFTMIDYIIFSELISPFYFSEQGNMDELPVTWALGIHTFSKKSWLTKLQFSCKVLMAPLSSWKCFIMVLSLQ</sequence>
<protein>
    <submittedName>
        <fullName evidence="2">Uncharacterized protein</fullName>
    </submittedName>
</protein>